<comment type="catalytic activity">
    <reaction evidence="4">
        <text>5'-deoxyadenosine + H2O + H(+) = 5'-deoxyinosine + NH4(+)</text>
        <dbReference type="Rhea" id="RHEA:42892"/>
        <dbReference type="ChEBI" id="CHEBI:15377"/>
        <dbReference type="ChEBI" id="CHEBI:15378"/>
        <dbReference type="ChEBI" id="CHEBI:17319"/>
        <dbReference type="ChEBI" id="CHEBI:28938"/>
        <dbReference type="ChEBI" id="CHEBI:82775"/>
        <dbReference type="EC" id="3.5.4.41"/>
    </reaction>
</comment>
<dbReference type="EC" id="3.5.4.28" evidence="4"/>
<feature type="binding site" evidence="4">
    <location>
        <position position="297"/>
    </location>
    <ligand>
        <name>substrate</name>
    </ligand>
</feature>
<dbReference type="AlphaFoldDB" id="A0A2H4VAN5"/>
<dbReference type="SUPFAM" id="SSF51556">
    <property type="entry name" value="Metallo-dependent hydrolases"/>
    <property type="match status" value="1"/>
</dbReference>
<evidence type="ECO:0000256" key="3">
    <source>
        <dbReference type="ARBA" id="ARBA00022833"/>
    </source>
</evidence>
<dbReference type="InterPro" id="IPR050287">
    <property type="entry name" value="MTA/SAH_deaminase"/>
</dbReference>
<feature type="binding site" evidence="4">
    <location>
        <position position="61"/>
    </location>
    <ligand>
        <name>Zn(2+)</name>
        <dbReference type="ChEBI" id="CHEBI:29105"/>
    </ligand>
</feature>
<organism evidence="6 7">
    <name type="scientific">Methanobacterium subterraneum</name>
    <dbReference type="NCBI Taxonomy" id="59277"/>
    <lineage>
        <taxon>Archaea</taxon>
        <taxon>Methanobacteriati</taxon>
        <taxon>Methanobacteriota</taxon>
        <taxon>Methanomada group</taxon>
        <taxon>Methanobacteria</taxon>
        <taxon>Methanobacteriales</taxon>
        <taxon>Methanobacteriaceae</taxon>
        <taxon>Methanobacterium</taxon>
    </lineage>
</organism>
<sequence length="430" mass="47430">METQTILIKNTTILAPEVMKGSVLIEDDKIVDITSDKSSNGADEIINGEGKFLIPGLVNTHTHLSMSLMRGLADDLPLDVWLNDHIWPVEAHLEGEHCYAGALLSTLEMIKSGTTTCNDMYFFMDDVARALDKSGIRALICHGMIDLFDDEKRKAEYKETLRIIEKCHNTADGRIQVALGPHTPYTCSPELLNWVRKKADEKGLRIHIHVSETKKEVEDSLNDRMKRPFEYLEDLKFLGPDVIAAHSVWISGAEIALIKDNNVKLSHNPLSNMKLASGISPVSDLLAKDVCVSLGTDGAASNNNLDLFQEMKMSSFLQKVNKFDPTLLPAPQVLEMATINGATALGMENEIGSIEVGKKADMTLVGMKAPHLTPYRNPISHMVYSAEGADVSTVICNGEILMREREVLALDEVEVMEIAESAAEDLMSRS</sequence>
<dbReference type="PANTHER" id="PTHR43794">
    <property type="entry name" value="AMINOHYDROLASE SSNA-RELATED"/>
    <property type="match status" value="1"/>
</dbReference>
<dbReference type="RefSeq" id="WP_100905132.1">
    <property type="nucleotide sequence ID" value="NZ_CP017766.1"/>
</dbReference>
<comment type="subunit">
    <text evidence="4">Homotetramer.</text>
</comment>
<evidence type="ECO:0000259" key="5">
    <source>
        <dbReference type="Pfam" id="PF01979"/>
    </source>
</evidence>
<dbReference type="CDD" id="cd01298">
    <property type="entry name" value="ATZ_TRZ_like"/>
    <property type="match status" value="1"/>
</dbReference>
<keyword evidence="2 4" id="KW-0378">Hydrolase</keyword>
<feature type="binding site" evidence="4">
    <location>
        <position position="212"/>
    </location>
    <ligand>
        <name>substrate</name>
    </ligand>
</feature>
<accession>A0A2H4VAN5</accession>
<keyword evidence="3 4" id="KW-0862">Zinc</keyword>
<dbReference type="EC" id="3.5.4.4" evidence="4"/>
<dbReference type="GeneID" id="35120613"/>
<dbReference type="Proteomes" id="UP000232806">
    <property type="component" value="Chromosome"/>
</dbReference>
<keyword evidence="1 4" id="KW-0479">Metal-binding</keyword>
<dbReference type="NCBIfam" id="NF004701">
    <property type="entry name" value="PRK06038.1"/>
    <property type="match status" value="1"/>
</dbReference>
<comment type="caution">
    <text evidence="4">Lacks conserved residue(s) required for the propagation of feature annotation.</text>
</comment>
<proteinExistence type="inferred from homology"/>
<evidence type="ECO:0000313" key="6">
    <source>
        <dbReference type="EMBL" id="AUB55154.1"/>
    </source>
</evidence>
<dbReference type="InterPro" id="IPR023512">
    <property type="entry name" value="Deaminase_MtaD/DadD"/>
</dbReference>
<feature type="binding site" evidence="4">
    <location>
        <position position="63"/>
    </location>
    <ligand>
        <name>Zn(2+)</name>
        <dbReference type="ChEBI" id="CHEBI:29105"/>
    </ligand>
</feature>
<comment type="cofactor">
    <cofactor evidence="4">
        <name>Zn(2+)</name>
        <dbReference type="ChEBI" id="CHEBI:29105"/>
    </cofactor>
    <text evidence="4">Binds 1 zinc ion per subunit.</text>
</comment>
<evidence type="ECO:0000313" key="7">
    <source>
        <dbReference type="Proteomes" id="UP000232806"/>
    </source>
</evidence>
<dbReference type="Gene3D" id="3.20.20.140">
    <property type="entry name" value="Metal-dependent hydrolases"/>
    <property type="match status" value="1"/>
</dbReference>
<protein>
    <recommendedName>
        <fullName evidence="4">5'-deoxyadenosine deaminase</fullName>
        <shortName evidence="4">5'-dA deaminase</shortName>
        <ecNumber evidence="4">3.5.4.41</ecNumber>
    </recommendedName>
    <alternativeName>
        <fullName evidence="4">5'-methylthioadenosine deaminase</fullName>
        <shortName evidence="4">MTA deaminase</shortName>
        <ecNumber evidence="4">3.5.4.31</ecNumber>
    </alternativeName>
    <alternativeName>
        <fullName evidence="4">Adenosine deaminase</fullName>
        <ecNumber evidence="4">3.5.4.4</ecNumber>
    </alternativeName>
    <alternativeName>
        <fullName evidence="4">S-adenosylhomocysteine deaminase</fullName>
        <shortName evidence="4">SAH deaminase</shortName>
        <ecNumber evidence="4">3.5.4.28</ecNumber>
    </alternativeName>
</protein>
<dbReference type="HAMAP" id="MF_01281">
    <property type="entry name" value="MTA_SAH_deamin"/>
    <property type="match status" value="1"/>
</dbReference>
<dbReference type="Pfam" id="PF01979">
    <property type="entry name" value="Amidohydro_1"/>
    <property type="match status" value="1"/>
</dbReference>
<dbReference type="FunFam" id="3.20.20.140:FF:000014">
    <property type="entry name" value="5-methylthioadenosine/S-adenosylhomocysteine deaminase"/>
    <property type="match status" value="1"/>
</dbReference>
<feature type="binding site" evidence="4">
    <location>
        <position position="297"/>
    </location>
    <ligand>
        <name>Zn(2+)</name>
        <dbReference type="ChEBI" id="CHEBI:29105"/>
    </ligand>
</feature>
<evidence type="ECO:0000256" key="2">
    <source>
        <dbReference type="ARBA" id="ARBA00022801"/>
    </source>
</evidence>
<reference evidence="6 7" key="1">
    <citation type="submission" date="2016-10" db="EMBL/GenBank/DDBJ databases">
        <title>Comparative genomics between deep and shallow subseafloor isolates.</title>
        <authorList>
            <person name="Ishii S."/>
            <person name="Miller J.R."/>
            <person name="Sutton G."/>
            <person name="Suzuki S."/>
            <person name="Methe B."/>
            <person name="Inagaki F."/>
            <person name="Imachi H."/>
        </authorList>
    </citation>
    <scope>NUCLEOTIDE SEQUENCE [LARGE SCALE GENOMIC DNA]</scope>
    <source>
        <strain evidence="6 7">MO-MB1</strain>
    </source>
</reference>
<feature type="domain" description="Amidohydrolase-related" evidence="5">
    <location>
        <begin position="52"/>
        <end position="400"/>
    </location>
</feature>
<comment type="catalytic activity">
    <reaction evidence="4">
        <text>S-methyl-5'-thioadenosine + H2O + H(+) = S-methyl-5'-thioinosine + NH4(+)</text>
        <dbReference type="Rhea" id="RHEA:25025"/>
        <dbReference type="ChEBI" id="CHEBI:15377"/>
        <dbReference type="ChEBI" id="CHEBI:15378"/>
        <dbReference type="ChEBI" id="CHEBI:17509"/>
        <dbReference type="ChEBI" id="CHEBI:28938"/>
        <dbReference type="ChEBI" id="CHEBI:48595"/>
        <dbReference type="EC" id="3.5.4.31"/>
    </reaction>
</comment>
<dbReference type="InterPro" id="IPR032466">
    <property type="entry name" value="Metal_Hydrolase"/>
</dbReference>
<comment type="miscellaneous">
    <text evidence="4">SAH is a product of SAM methyltransferases and is known to be a feedback inhibitor of these enzymes. As a result of this inhibition, organisms have evolved efficient enzymes to metabolize SAH via different pathways. The pathway found in methanogens differs from the canonical pathway, it uses the deamination of S-adenosyl-L-homocysteine to form S-inosyl-L-homocysteine for the regeneration of SAM from S-adenosyl-L-homocysteine. 5'-deoxyadenosine is a radical SAM enzyme reaction product which strongly inhibits radical SAM enzymes. A pathway for removing this product must be present in methanogens where the MTA/SAH nucleosidase which normally metabolizes this compound is absent.</text>
</comment>
<evidence type="ECO:0000256" key="1">
    <source>
        <dbReference type="ARBA" id="ARBA00022723"/>
    </source>
</evidence>
<comment type="catalytic activity">
    <reaction evidence="4">
        <text>adenosine + H2O + H(+) = inosine + NH4(+)</text>
        <dbReference type="Rhea" id="RHEA:24408"/>
        <dbReference type="ChEBI" id="CHEBI:15377"/>
        <dbReference type="ChEBI" id="CHEBI:15378"/>
        <dbReference type="ChEBI" id="CHEBI:16335"/>
        <dbReference type="ChEBI" id="CHEBI:17596"/>
        <dbReference type="ChEBI" id="CHEBI:28938"/>
        <dbReference type="EC" id="3.5.4.4"/>
    </reaction>
</comment>
<feature type="binding site" evidence="4">
    <location>
        <position position="209"/>
    </location>
    <ligand>
        <name>Zn(2+)</name>
        <dbReference type="ChEBI" id="CHEBI:29105"/>
    </ligand>
</feature>
<comment type="catalytic activity">
    <reaction evidence="4">
        <text>S-adenosyl-L-homocysteine + H2O + H(+) = S-inosyl-L-homocysteine + NH4(+)</text>
        <dbReference type="Rhea" id="RHEA:20716"/>
        <dbReference type="ChEBI" id="CHEBI:15377"/>
        <dbReference type="ChEBI" id="CHEBI:15378"/>
        <dbReference type="ChEBI" id="CHEBI:28938"/>
        <dbReference type="ChEBI" id="CHEBI:57856"/>
        <dbReference type="ChEBI" id="CHEBI:57985"/>
        <dbReference type="EC" id="3.5.4.28"/>
    </reaction>
</comment>
<comment type="function">
    <text evidence="4">Catalyzes the deamination of three SAM-derived enzymatic products, namely 5'-deoxyadenosine, S-adenosyl-L-homocysteine, and 5'-methylthioadenosine, to produce the inosine analogs. Can also deaminate adenosine. The preferred substrate for this enzyme is 5'-deoxyadenosine, but all these substrates are efficiently deaminated. Likely functions in a S-adenosyl-L-methionine (SAM) recycling pathway from S-adenosyl-L-homocysteine (SAH) produced from SAM-dependent methylation reactions. May also be involved in the recycling of 5'-deoxyadenosine, whereupon the 5'-deoxyribose moiety of 5'-deoxyinosine is further metabolized to deoxyhexoses used for the biosynthesis of aromatic amino acids in methanogens.</text>
</comment>
<dbReference type="UniPathway" id="UPA00315"/>
<comment type="pathway">
    <text evidence="4">Amino-acid biosynthesis; S-adenosyl-L-methionine biosynthesis.</text>
</comment>
<dbReference type="GO" id="GO:0006556">
    <property type="term" value="P:S-adenosylmethionine biosynthetic process"/>
    <property type="evidence" value="ECO:0007669"/>
    <property type="project" value="UniProtKB-UniRule"/>
</dbReference>
<feature type="binding site" evidence="4">
    <location>
        <position position="182"/>
    </location>
    <ligand>
        <name>substrate</name>
    </ligand>
</feature>
<dbReference type="GO" id="GO:0090614">
    <property type="term" value="F:5'-methylthioadenosine deaminase activity"/>
    <property type="evidence" value="ECO:0007669"/>
    <property type="project" value="UniProtKB-EC"/>
</dbReference>
<dbReference type="GO" id="GO:0090613">
    <property type="term" value="F:5'-deoxyadenosine deaminase activity"/>
    <property type="evidence" value="ECO:0007669"/>
    <property type="project" value="UniProtKB-UniRule"/>
</dbReference>
<dbReference type="EC" id="3.5.4.41" evidence="4"/>
<dbReference type="EMBL" id="CP017766">
    <property type="protein sequence ID" value="AUB55154.1"/>
    <property type="molecule type" value="Genomic_DNA"/>
</dbReference>
<dbReference type="GO" id="GO:0046872">
    <property type="term" value="F:metal ion binding"/>
    <property type="evidence" value="ECO:0007669"/>
    <property type="project" value="UniProtKB-KW"/>
</dbReference>
<dbReference type="GO" id="GO:0004000">
    <property type="term" value="F:adenosine deaminase activity"/>
    <property type="evidence" value="ECO:0007669"/>
    <property type="project" value="UniProtKB-UniRule"/>
</dbReference>
<comment type="similarity">
    <text evidence="4">Belongs to the metallo-dependent hydrolases superfamily. MTA/SAH deaminase family.</text>
</comment>
<dbReference type="SUPFAM" id="SSF51338">
    <property type="entry name" value="Composite domain of metallo-dependent hydrolases"/>
    <property type="match status" value="1"/>
</dbReference>
<dbReference type="OrthoDB" id="372084at2157"/>
<dbReference type="InterPro" id="IPR006680">
    <property type="entry name" value="Amidohydro-rel"/>
</dbReference>
<name>A0A2H4VAN5_9EURY</name>
<dbReference type="EC" id="3.5.4.31" evidence="4"/>
<evidence type="ECO:0000256" key="4">
    <source>
        <dbReference type="HAMAP-Rule" id="MF_01281"/>
    </source>
</evidence>
<gene>
    <name evidence="4" type="primary">dadD</name>
    <name evidence="6" type="ORF">BK007_03420</name>
</gene>
<dbReference type="GO" id="GO:0050270">
    <property type="term" value="F:S-adenosylhomocysteine deaminase activity"/>
    <property type="evidence" value="ECO:0007669"/>
    <property type="project" value="UniProtKB-EC"/>
</dbReference>
<feature type="binding site" evidence="4">
    <location>
        <position position="90"/>
    </location>
    <ligand>
        <name>substrate</name>
    </ligand>
</feature>
<dbReference type="PANTHER" id="PTHR43794:SF11">
    <property type="entry name" value="AMIDOHYDROLASE-RELATED DOMAIN-CONTAINING PROTEIN"/>
    <property type="match status" value="1"/>
</dbReference>
<dbReference type="InterPro" id="IPR011059">
    <property type="entry name" value="Metal-dep_hydrolase_composite"/>
</dbReference>
<dbReference type="Gene3D" id="2.30.40.10">
    <property type="entry name" value="Urease, subunit C, domain 1"/>
    <property type="match status" value="1"/>
</dbReference>